<dbReference type="EMBL" id="LLVT01000001">
    <property type="protein sequence ID" value="KSW12995.1"/>
    <property type="molecule type" value="Genomic_DNA"/>
</dbReference>
<reference evidence="2 3" key="1">
    <citation type="submission" date="2015-10" db="EMBL/GenBank/DDBJ databases">
        <title>Draft Genome of Actinomyces odontolyticus subsp. actinosynbacter strain XH001.</title>
        <authorList>
            <person name="Mclean J.S."/>
            <person name="He X."/>
        </authorList>
    </citation>
    <scope>NUCLEOTIDE SEQUENCE [LARGE SCALE GENOMIC DNA]</scope>
    <source>
        <strain evidence="2 3">XH001</strain>
    </source>
</reference>
<dbReference type="AlphaFoldDB" id="A0A0V8RY94"/>
<dbReference type="OrthoDB" id="9784339at2"/>
<gene>
    <name evidence="2" type="ORF">APY09_01105</name>
</gene>
<feature type="region of interest" description="Disordered" evidence="1">
    <location>
        <begin position="1"/>
        <end position="28"/>
    </location>
</feature>
<dbReference type="RefSeq" id="WP_060565786.1">
    <property type="nucleotide sequence ID" value="NZ_CP040006.1"/>
</dbReference>
<dbReference type="SUPFAM" id="SSF52788">
    <property type="entry name" value="Phosphotyrosine protein phosphatases I"/>
    <property type="match status" value="1"/>
</dbReference>
<proteinExistence type="predicted"/>
<comment type="caution">
    <text evidence="2">The sequence shown here is derived from an EMBL/GenBank/DDBJ whole genome shotgun (WGS) entry which is preliminary data.</text>
</comment>
<dbReference type="InterPro" id="IPR036196">
    <property type="entry name" value="Ptyr_pPase_sf"/>
</dbReference>
<sequence length="59" mass="6545">MDDANSPAAPERVLYAHLPEGPGRDKDLPDPWYGDYGDFVDTLAVIERSTPALVDYVRP</sequence>
<evidence type="ECO:0008006" key="4">
    <source>
        <dbReference type="Google" id="ProtNLM"/>
    </source>
</evidence>
<evidence type="ECO:0000256" key="1">
    <source>
        <dbReference type="SAM" id="MobiDB-lite"/>
    </source>
</evidence>
<accession>A0A0V8RY94</accession>
<organism evidence="2 3">
    <name type="scientific">Schaalia odontolytica</name>
    <dbReference type="NCBI Taxonomy" id="1660"/>
    <lineage>
        <taxon>Bacteria</taxon>
        <taxon>Bacillati</taxon>
        <taxon>Actinomycetota</taxon>
        <taxon>Actinomycetes</taxon>
        <taxon>Actinomycetales</taxon>
        <taxon>Actinomycetaceae</taxon>
        <taxon>Schaalia</taxon>
    </lineage>
</organism>
<evidence type="ECO:0000313" key="3">
    <source>
        <dbReference type="Proteomes" id="UP000054686"/>
    </source>
</evidence>
<name>A0A0V8RY94_9ACTO</name>
<protein>
    <recommendedName>
        <fullName evidence="4">Protein-tyrosine-phosphatase</fullName>
    </recommendedName>
</protein>
<evidence type="ECO:0000313" key="2">
    <source>
        <dbReference type="EMBL" id="KSW12995.1"/>
    </source>
</evidence>
<dbReference type="Proteomes" id="UP000054686">
    <property type="component" value="Unassembled WGS sequence"/>
</dbReference>